<protein>
    <recommendedName>
        <fullName evidence="3">2-keto-4-pentenoate hydratase</fullName>
    </recommendedName>
</protein>
<evidence type="ECO:0000313" key="2">
    <source>
        <dbReference type="Proteomes" id="UP000018851"/>
    </source>
</evidence>
<dbReference type="GO" id="GO:0008684">
    <property type="term" value="F:2-oxopent-4-enoate hydratase activity"/>
    <property type="evidence" value="ECO:0007669"/>
    <property type="project" value="TreeGrafter"/>
</dbReference>
<reference evidence="1 2" key="1">
    <citation type="submission" date="2013-07" db="EMBL/GenBank/DDBJ databases">
        <title>Completed genome of Sphingomonas sanxanigenens NX02.</title>
        <authorList>
            <person name="Ma T."/>
            <person name="Huang H."/>
            <person name="Wu M."/>
            <person name="Li X."/>
            <person name="Li G."/>
        </authorList>
    </citation>
    <scope>NUCLEOTIDE SEQUENCE [LARGE SCALE GENOMIC DNA]</scope>
    <source>
        <strain evidence="1 2">NX02</strain>
    </source>
</reference>
<evidence type="ECO:0000313" key="1">
    <source>
        <dbReference type="EMBL" id="AHE53764.1"/>
    </source>
</evidence>
<dbReference type="PATRIC" id="fig|1123269.5.peg.1984"/>
<dbReference type="PANTHER" id="PTHR30143:SF0">
    <property type="entry name" value="2-KETO-4-PENTENOATE HYDRATASE"/>
    <property type="match status" value="1"/>
</dbReference>
<dbReference type="OrthoDB" id="9792137at2"/>
<sequence>MTSEGIAHRFVDARLSAGVVPDYPGEMPQSLSDAYAIQAQAIPRMGATIGGWKVGRILGDWVARTGGAHHLAGPIFADTIFDLSDDSPALIFEDGFGAAEAEFLLRVGAAPEAGKTAFTLEEAAALIDAVHIGFEIASSPFPGINDHGPAITISDFGNNNGLLIGPAIAEWRTSGFEDAEVSTTIDGAAVGTGKASAFVDGTIGSVRFLFENLARRGLPITPGQWVSTGAVTGVHKVTVGQRVEADFGRFGTIGCTIGAQQPR</sequence>
<dbReference type="Gene3D" id="3.90.850.10">
    <property type="entry name" value="Fumarylacetoacetase-like, C-terminal domain"/>
    <property type="match status" value="1"/>
</dbReference>
<dbReference type="AlphaFoldDB" id="W0A749"/>
<dbReference type="GO" id="GO:0005737">
    <property type="term" value="C:cytoplasm"/>
    <property type="evidence" value="ECO:0007669"/>
    <property type="project" value="TreeGrafter"/>
</dbReference>
<dbReference type="InterPro" id="IPR036663">
    <property type="entry name" value="Fumarylacetoacetase_C_sf"/>
</dbReference>
<gene>
    <name evidence="1" type="ORF">NX02_10235</name>
</gene>
<dbReference type="HOGENOM" id="CLU_060136_5_0_5"/>
<keyword evidence="2" id="KW-1185">Reference proteome</keyword>
<dbReference type="Proteomes" id="UP000018851">
    <property type="component" value="Chromosome"/>
</dbReference>
<name>W0A749_9SPHN</name>
<evidence type="ECO:0008006" key="3">
    <source>
        <dbReference type="Google" id="ProtNLM"/>
    </source>
</evidence>
<dbReference type="EMBL" id="CP006644">
    <property type="protein sequence ID" value="AHE53764.1"/>
    <property type="molecule type" value="Genomic_DNA"/>
</dbReference>
<dbReference type="KEGG" id="ssan:NX02_10235"/>
<dbReference type="RefSeq" id="WP_025291994.1">
    <property type="nucleotide sequence ID" value="NZ_CP006644.1"/>
</dbReference>
<dbReference type="InterPro" id="IPR050772">
    <property type="entry name" value="Hydratase-Decarb/MhpD_sf"/>
</dbReference>
<dbReference type="eggNOG" id="COG3971">
    <property type="taxonomic scope" value="Bacteria"/>
</dbReference>
<organism evidence="1 2">
    <name type="scientific">Sphingomonas sanxanigenens DSM 19645 = NX02</name>
    <dbReference type="NCBI Taxonomy" id="1123269"/>
    <lineage>
        <taxon>Bacteria</taxon>
        <taxon>Pseudomonadati</taxon>
        <taxon>Pseudomonadota</taxon>
        <taxon>Alphaproteobacteria</taxon>
        <taxon>Sphingomonadales</taxon>
        <taxon>Sphingomonadaceae</taxon>
        <taxon>Sphingomonas</taxon>
    </lineage>
</organism>
<accession>W0A749</accession>
<dbReference type="STRING" id="1123269.NX02_10235"/>
<proteinExistence type="predicted"/>
<dbReference type="PANTHER" id="PTHR30143">
    <property type="entry name" value="ACID HYDRATASE"/>
    <property type="match status" value="1"/>
</dbReference>
<dbReference type="SUPFAM" id="SSF56529">
    <property type="entry name" value="FAH"/>
    <property type="match status" value="1"/>
</dbReference>